<keyword evidence="1" id="KW-1133">Transmembrane helix</keyword>
<dbReference type="RefSeq" id="WP_153024257.1">
    <property type="nucleotide sequence ID" value="NZ_WIAO01000004.1"/>
</dbReference>
<evidence type="ECO:0000256" key="1">
    <source>
        <dbReference type="SAM" id="Phobius"/>
    </source>
</evidence>
<keyword evidence="1" id="KW-0472">Membrane</keyword>
<dbReference type="Proteomes" id="UP000477750">
    <property type="component" value="Unassembled WGS sequence"/>
</dbReference>
<keyword evidence="3" id="KW-1185">Reference proteome</keyword>
<reference evidence="2 3" key="1">
    <citation type="submission" date="2019-10" db="EMBL/GenBank/DDBJ databases">
        <title>Glycomyces albidus sp. nov., a novel actinomycete isolated from rhizosphere soil of wheat (Triticum aestivum L.).</title>
        <authorList>
            <person name="Qian L."/>
        </authorList>
    </citation>
    <scope>NUCLEOTIDE SEQUENCE [LARGE SCALE GENOMIC DNA]</scope>
    <source>
        <strain evidence="2 3">NEAU-7082</strain>
    </source>
</reference>
<dbReference type="AlphaFoldDB" id="A0A6L5G620"/>
<organism evidence="2 3">
    <name type="scientific">Glycomyces albidus</name>
    <dbReference type="NCBI Taxonomy" id="2656774"/>
    <lineage>
        <taxon>Bacteria</taxon>
        <taxon>Bacillati</taxon>
        <taxon>Actinomycetota</taxon>
        <taxon>Actinomycetes</taxon>
        <taxon>Glycomycetales</taxon>
        <taxon>Glycomycetaceae</taxon>
        <taxon>Glycomyces</taxon>
    </lineage>
</organism>
<accession>A0A6L5G620</accession>
<proteinExistence type="predicted"/>
<keyword evidence="1" id="KW-0812">Transmembrane</keyword>
<dbReference type="EMBL" id="WIAO01000004">
    <property type="protein sequence ID" value="MQM25099.1"/>
    <property type="molecule type" value="Genomic_DNA"/>
</dbReference>
<feature type="transmembrane region" description="Helical" evidence="1">
    <location>
        <begin position="17"/>
        <end position="37"/>
    </location>
</feature>
<protein>
    <submittedName>
        <fullName evidence="2">Uncharacterized protein</fullName>
    </submittedName>
</protein>
<gene>
    <name evidence="2" type="ORF">GFD30_05835</name>
</gene>
<evidence type="ECO:0000313" key="3">
    <source>
        <dbReference type="Proteomes" id="UP000477750"/>
    </source>
</evidence>
<comment type="caution">
    <text evidence="2">The sequence shown here is derived from an EMBL/GenBank/DDBJ whole genome shotgun (WGS) entry which is preliminary data.</text>
</comment>
<evidence type="ECO:0000313" key="2">
    <source>
        <dbReference type="EMBL" id="MQM25099.1"/>
    </source>
</evidence>
<sequence length="202" mass="21132">MDDFRSAGNAVHGARRIWVPLVVVGVLFALTAVEGLAAKALPDGEALAAGTVIEFGSARQVAVQVGEGWTLDESASDLRSRLVLVRDDVVMQLSVIVFSAGRPDGVREIWDGMAQTMKIEEYRGTEVALGEPAAFDTKWTSGGLQGSLQVETRVGAVYVLPAEDGAQAVEATVLGPLRPDPAVWDAAIAVVDSVAFAGEEGA</sequence>
<name>A0A6L5G620_9ACTN</name>